<comment type="similarity">
    <text evidence="1">Belongs to the multicopper oxidase family.</text>
</comment>
<evidence type="ECO:0000256" key="1">
    <source>
        <dbReference type="ARBA" id="ARBA00010609"/>
    </source>
</evidence>
<evidence type="ECO:0000259" key="6">
    <source>
        <dbReference type="Pfam" id="PF07731"/>
    </source>
</evidence>
<evidence type="ECO:0000259" key="7">
    <source>
        <dbReference type="Pfam" id="PF07732"/>
    </source>
</evidence>
<dbReference type="Pfam" id="PF07731">
    <property type="entry name" value="Cu-oxidase_2"/>
    <property type="match status" value="1"/>
</dbReference>
<feature type="domain" description="Plastocyanin-like" evidence="5">
    <location>
        <begin position="228"/>
        <end position="308"/>
    </location>
</feature>
<dbReference type="Pfam" id="PF00394">
    <property type="entry name" value="Cu-oxidase"/>
    <property type="match status" value="1"/>
</dbReference>
<dbReference type="InterPro" id="IPR001117">
    <property type="entry name" value="Cu-oxidase_2nd"/>
</dbReference>
<reference evidence="8 9" key="1">
    <citation type="submission" date="2019-05" db="EMBL/GenBank/DDBJ databases">
        <authorList>
            <person name="Lee S.D."/>
        </authorList>
    </citation>
    <scope>NUCLEOTIDE SEQUENCE [LARGE SCALE GENOMIC DNA]</scope>
    <source>
        <strain evidence="8 9">YC2-7</strain>
    </source>
</reference>
<dbReference type="InterPro" id="IPR011706">
    <property type="entry name" value="Cu-oxidase_C"/>
</dbReference>
<feature type="domain" description="Plastocyanin-like" evidence="6">
    <location>
        <begin position="375"/>
        <end position="486"/>
    </location>
</feature>
<organism evidence="8 9">
    <name type="scientific">Antrihabitans stalactiti</name>
    <dbReference type="NCBI Taxonomy" id="2584121"/>
    <lineage>
        <taxon>Bacteria</taxon>
        <taxon>Bacillati</taxon>
        <taxon>Actinomycetota</taxon>
        <taxon>Actinomycetes</taxon>
        <taxon>Mycobacteriales</taxon>
        <taxon>Nocardiaceae</taxon>
        <taxon>Antrihabitans</taxon>
    </lineage>
</organism>
<dbReference type="InterPro" id="IPR011707">
    <property type="entry name" value="Cu-oxidase-like_N"/>
</dbReference>
<dbReference type="GO" id="GO:0016491">
    <property type="term" value="F:oxidoreductase activity"/>
    <property type="evidence" value="ECO:0007669"/>
    <property type="project" value="UniProtKB-KW"/>
</dbReference>
<dbReference type="PANTHER" id="PTHR48267">
    <property type="entry name" value="CUPREDOXIN SUPERFAMILY PROTEIN"/>
    <property type="match status" value="1"/>
</dbReference>
<dbReference type="Gene3D" id="2.60.40.420">
    <property type="entry name" value="Cupredoxins - blue copper proteins"/>
    <property type="match status" value="3"/>
</dbReference>
<dbReference type="AlphaFoldDB" id="A0A848K924"/>
<dbReference type="SUPFAM" id="SSF49503">
    <property type="entry name" value="Cupredoxins"/>
    <property type="match status" value="3"/>
</dbReference>
<dbReference type="CDD" id="cd04232">
    <property type="entry name" value="CuRO_1_CueO_FtsP"/>
    <property type="match status" value="1"/>
</dbReference>
<dbReference type="CDD" id="cd13890">
    <property type="entry name" value="CuRO_3_CueO_FtsP"/>
    <property type="match status" value="1"/>
</dbReference>
<dbReference type="InterPro" id="IPR045087">
    <property type="entry name" value="Cu-oxidase_fam"/>
</dbReference>
<evidence type="ECO:0000313" key="8">
    <source>
        <dbReference type="EMBL" id="NMN95313.1"/>
    </source>
</evidence>
<evidence type="ECO:0000256" key="4">
    <source>
        <dbReference type="SAM" id="Phobius"/>
    </source>
</evidence>
<evidence type="ECO:0000259" key="5">
    <source>
        <dbReference type="Pfam" id="PF00394"/>
    </source>
</evidence>
<evidence type="ECO:0000313" key="9">
    <source>
        <dbReference type="Proteomes" id="UP000535543"/>
    </source>
</evidence>
<name>A0A848K924_9NOCA</name>
<accession>A0A848K924</accession>
<keyword evidence="4" id="KW-0812">Transmembrane</keyword>
<dbReference type="CDD" id="cd13867">
    <property type="entry name" value="CuRO_2_CueO_FtsP"/>
    <property type="match status" value="1"/>
</dbReference>
<feature type="transmembrane region" description="Helical" evidence="4">
    <location>
        <begin position="12"/>
        <end position="38"/>
    </location>
</feature>
<gene>
    <name evidence="8" type="ORF">FGL95_09745</name>
</gene>
<keyword evidence="2" id="KW-0479">Metal-binding</keyword>
<feature type="domain" description="Plastocyanin-like" evidence="7">
    <location>
        <begin position="81"/>
        <end position="190"/>
    </location>
</feature>
<keyword evidence="9" id="KW-1185">Reference proteome</keyword>
<evidence type="ECO:0000256" key="2">
    <source>
        <dbReference type="ARBA" id="ARBA00022723"/>
    </source>
</evidence>
<evidence type="ECO:0000256" key="3">
    <source>
        <dbReference type="ARBA" id="ARBA00023002"/>
    </source>
</evidence>
<dbReference type="Pfam" id="PF07732">
    <property type="entry name" value="Cu-oxidase_3"/>
    <property type="match status" value="1"/>
</dbReference>
<dbReference type="PANTHER" id="PTHR48267:SF1">
    <property type="entry name" value="BILIRUBIN OXIDASE"/>
    <property type="match status" value="1"/>
</dbReference>
<keyword evidence="4" id="KW-1133">Transmembrane helix</keyword>
<dbReference type="InterPro" id="IPR002355">
    <property type="entry name" value="Cu_oxidase_Cu_BS"/>
</dbReference>
<keyword evidence="4" id="KW-0472">Membrane</keyword>
<dbReference type="EMBL" id="VCQU01000003">
    <property type="protein sequence ID" value="NMN95313.1"/>
    <property type="molecule type" value="Genomic_DNA"/>
</dbReference>
<dbReference type="Proteomes" id="UP000535543">
    <property type="component" value="Unassembled WGS sequence"/>
</dbReference>
<dbReference type="RefSeq" id="WP_169586093.1">
    <property type="nucleotide sequence ID" value="NZ_VCQU01000003.1"/>
</dbReference>
<reference evidence="8 9" key="2">
    <citation type="submission" date="2020-06" db="EMBL/GenBank/DDBJ databases">
        <title>Antribacter stalactiti gen. nov., sp. nov., a new member of the family Nacardiaceae isolated from a cave.</title>
        <authorList>
            <person name="Kim I.S."/>
        </authorList>
    </citation>
    <scope>NUCLEOTIDE SEQUENCE [LARGE SCALE GENOMIC DNA]</scope>
    <source>
        <strain evidence="8 9">YC2-7</strain>
    </source>
</reference>
<dbReference type="GO" id="GO:0005507">
    <property type="term" value="F:copper ion binding"/>
    <property type="evidence" value="ECO:0007669"/>
    <property type="project" value="InterPro"/>
</dbReference>
<sequence length="503" mass="54582">MDESKPPRRIWLRIMVGILATALVVIGGLVGYTSYAWITARTDTVGKVNFTHALRIPPLAPSTVDPSGTRVFDLDLRSGTTDLGHGPNSETWGVNGSYLGPTVRVRRGEAVRMNVHNSLGETSTLHWHGMHLPAAMDGGPHQMVEPGATWSPQWMVNQPAATLWYHPHLHGATAEHVYRGIAGMFLIDDDSTRDLPDRYGIDDIPVIVQDKKFDGDQLDARSGIFADTGVLGDEILVNGTPGPYVDVTTQRVRLRLLNASNARVYNFGFSDGLGFTLVGTDGGLISKPVDLQNIQLSPGERAEIVVAVPSGTNPVLRSAPAQLGADFFNGRFAGAADSFDVLQLRAAAELEQSAPVPMSLAAPHDLGAPTVTRKFDLTSSTTINNRSMDMSRIDEVVTVGTTEVWEIANISGGVHNFHVHDVQFRVLDTDDPSLSGPKDTVYLPPGVTRRLLMRFTDFSDPTSPYMFHCHLLRHEDNGLMGQFVVVKPGETAVAPMHSHAGNH</sequence>
<protein>
    <submittedName>
        <fullName evidence="8">Copper oxidase</fullName>
    </submittedName>
</protein>
<dbReference type="InterPro" id="IPR008972">
    <property type="entry name" value="Cupredoxin"/>
</dbReference>
<keyword evidence="3" id="KW-0560">Oxidoreductase</keyword>
<dbReference type="PROSITE" id="PS00080">
    <property type="entry name" value="MULTICOPPER_OXIDASE2"/>
    <property type="match status" value="1"/>
</dbReference>
<proteinExistence type="inferred from homology"/>
<comment type="caution">
    <text evidence="8">The sequence shown here is derived from an EMBL/GenBank/DDBJ whole genome shotgun (WGS) entry which is preliminary data.</text>
</comment>